<dbReference type="EMBL" id="BAABIS010000001">
    <property type="protein sequence ID" value="GAA4873639.1"/>
    <property type="molecule type" value="Genomic_DNA"/>
</dbReference>
<proteinExistence type="predicted"/>
<sequence>MLQDSPSPVWDTLDHHYGPAGDLPALIARCAGADPETADRAFGELHNKVFHQGGAVVSAAPPVLPVLLGWAADPGCRLRCGAVRLIGSLAKVGRQAAPRFVTPAWPAAWDGAVPVLVELLDDPDPRVRREVGFPLAQAVRAADRVLPALHRRWQVEEDEAARIGLVMAAGQLLRHLDGEWPAESVDWLLSLTARHEPAQRLAGAVALRRSGLGGRDARHIDVIAEALGRSDVGPWVDAWCGPHRPDRLAPQADAALGDDRAGRVRLSTLLLTGPGGPGAPGLWTAGEVMSRWRSPVDELLPRVADRLADPDPEVRTLAVELVAACGSRGVPWADRLAELARAPEPAVALGALHALSGIGDARVVAPLAERLAAGDPATAFASRGLAHFGCGPTLTRLLEPLRAHADVLLPLLIGRLRAARTRDERRDLVLLLAAWGPAAAPATGELLRLVGTEAEPWALDALVAVGTAPAREAVRAAGPDGPPDAGPGERHRVAVRYWRASGDPEPLLARLGQESADLLPGLVAELGPLARRLEPRLRERVGPRERDWNQVDLAHALWRITGTPEDAHATVVALRFALPGEAGIGRRAERSIARIGGIGPDAAGAAPLLRPLLTVDRRPVPGQGVSAIADDDRLCATVGRTLSRLG</sequence>
<dbReference type="Pfam" id="PF13646">
    <property type="entry name" value="HEAT_2"/>
    <property type="match status" value="1"/>
</dbReference>
<dbReference type="InterPro" id="IPR016024">
    <property type="entry name" value="ARM-type_fold"/>
</dbReference>
<keyword evidence="2" id="KW-1185">Reference proteome</keyword>
<evidence type="ECO:0000313" key="1">
    <source>
        <dbReference type="EMBL" id="GAA4873639.1"/>
    </source>
</evidence>
<name>A0ABP9EFW2_9ACTN</name>
<dbReference type="Proteomes" id="UP001501752">
    <property type="component" value="Unassembled WGS sequence"/>
</dbReference>
<dbReference type="InterPro" id="IPR011989">
    <property type="entry name" value="ARM-like"/>
</dbReference>
<reference evidence="2" key="1">
    <citation type="journal article" date="2019" name="Int. J. Syst. Evol. Microbiol.">
        <title>The Global Catalogue of Microorganisms (GCM) 10K type strain sequencing project: providing services to taxonomists for standard genome sequencing and annotation.</title>
        <authorList>
            <consortium name="The Broad Institute Genomics Platform"/>
            <consortium name="The Broad Institute Genome Sequencing Center for Infectious Disease"/>
            <person name="Wu L."/>
            <person name="Ma J."/>
        </authorList>
    </citation>
    <scope>NUCLEOTIDE SEQUENCE [LARGE SCALE GENOMIC DNA]</scope>
    <source>
        <strain evidence="2">JCM 13006</strain>
    </source>
</reference>
<comment type="caution">
    <text evidence="1">The sequence shown here is derived from an EMBL/GenBank/DDBJ whole genome shotgun (WGS) entry which is preliminary data.</text>
</comment>
<protein>
    <recommendedName>
        <fullName evidence="3">PBS lyase</fullName>
    </recommendedName>
</protein>
<accession>A0ABP9EFW2</accession>
<organism evidence="1 2">
    <name type="scientific">Kitasatospora terrestris</name>
    <dbReference type="NCBI Taxonomy" id="258051"/>
    <lineage>
        <taxon>Bacteria</taxon>
        <taxon>Bacillati</taxon>
        <taxon>Actinomycetota</taxon>
        <taxon>Actinomycetes</taxon>
        <taxon>Kitasatosporales</taxon>
        <taxon>Streptomycetaceae</taxon>
        <taxon>Kitasatospora</taxon>
    </lineage>
</organism>
<evidence type="ECO:0000313" key="2">
    <source>
        <dbReference type="Proteomes" id="UP001501752"/>
    </source>
</evidence>
<dbReference type="RefSeq" id="WP_345700111.1">
    <property type="nucleotide sequence ID" value="NZ_BAABIS010000001.1"/>
</dbReference>
<evidence type="ECO:0008006" key="3">
    <source>
        <dbReference type="Google" id="ProtNLM"/>
    </source>
</evidence>
<gene>
    <name evidence="1" type="ORF">GCM10023235_61040</name>
</gene>
<dbReference type="SUPFAM" id="SSF48371">
    <property type="entry name" value="ARM repeat"/>
    <property type="match status" value="1"/>
</dbReference>
<dbReference type="Gene3D" id="1.25.10.10">
    <property type="entry name" value="Leucine-rich Repeat Variant"/>
    <property type="match status" value="2"/>
</dbReference>